<keyword evidence="1" id="KW-0479">Metal-binding</keyword>
<dbReference type="PROSITE" id="PS51332">
    <property type="entry name" value="B12_BINDING"/>
    <property type="match status" value="1"/>
</dbReference>
<evidence type="ECO:0000313" key="5">
    <source>
        <dbReference type="Proteomes" id="UP001165092"/>
    </source>
</evidence>
<evidence type="ECO:0000313" key="4">
    <source>
        <dbReference type="EMBL" id="GLU50079.1"/>
    </source>
</evidence>
<sequence length="374" mass="41411">MSSSGAALHPSDGLDEAGRLSVRYLERLGEADEAGALALLRDSLAQGWPIESILLDVIASAQLSVGWLWQTNEWSVAREHAATHVSERVLDTLVAEVLHQRVPPPSLGRIVVACVDGEWHALPARLVADVLRLRGWEVAFLGTSVPEGRLITYLQEHNPQVVALSCSLSTRLPKAHRMIQACRRMGLPVLVGGRGFGPDDTWARLLDADAWAGSAREAAQVLERGVHPRTNVHTSPTVLPSHSEYASLLRRRGELIAQTVQRLTEDHPELGLHRVEARDRTVEDLGHLVDFLAVSLYVANTELFVRFLHWMHDVLEPRGIPFTTVLETLGHYETLLYDYPLTVETLRAARLRMTGVTRPRRTGRAPAPAALDNH</sequence>
<dbReference type="InterPro" id="IPR006158">
    <property type="entry name" value="Cobalamin-bd"/>
</dbReference>
<dbReference type="InterPro" id="IPR003759">
    <property type="entry name" value="Cbl-bd_cap"/>
</dbReference>
<dbReference type="Proteomes" id="UP001165092">
    <property type="component" value="Unassembled WGS sequence"/>
</dbReference>
<dbReference type="PANTHER" id="PTHR45833:SF1">
    <property type="entry name" value="METHIONINE SYNTHASE"/>
    <property type="match status" value="1"/>
</dbReference>
<dbReference type="GO" id="GO:0046653">
    <property type="term" value="P:tetrahydrofolate metabolic process"/>
    <property type="evidence" value="ECO:0007669"/>
    <property type="project" value="TreeGrafter"/>
</dbReference>
<dbReference type="SUPFAM" id="SSF52242">
    <property type="entry name" value="Cobalamin (vitamin B12)-binding domain"/>
    <property type="match status" value="1"/>
</dbReference>
<dbReference type="Gene3D" id="3.40.50.280">
    <property type="entry name" value="Cobalamin-binding domain"/>
    <property type="match status" value="1"/>
</dbReference>
<dbReference type="InterPro" id="IPR036594">
    <property type="entry name" value="Meth_synthase_dom"/>
</dbReference>
<evidence type="ECO:0000256" key="2">
    <source>
        <dbReference type="ARBA" id="ARBA00023285"/>
    </source>
</evidence>
<accession>A0A9W6PAM0</accession>
<proteinExistence type="predicted"/>
<dbReference type="GO" id="GO:0031419">
    <property type="term" value="F:cobalamin binding"/>
    <property type="evidence" value="ECO:0007669"/>
    <property type="project" value="InterPro"/>
</dbReference>
<organism evidence="4 5">
    <name type="scientific">Nocardiopsis ansamitocini</name>
    <dbReference type="NCBI Taxonomy" id="1670832"/>
    <lineage>
        <taxon>Bacteria</taxon>
        <taxon>Bacillati</taxon>
        <taxon>Actinomycetota</taxon>
        <taxon>Actinomycetes</taxon>
        <taxon>Streptosporangiales</taxon>
        <taxon>Nocardiopsidaceae</taxon>
        <taxon>Nocardiopsis</taxon>
    </lineage>
</organism>
<dbReference type="Pfam" id="PF02607">
    <property type="entry name" value="B12-binding_2"/>
    <property type="match status" value="1"/>
</dbReference>
<keyword evidence="5" id="KW-1185">Reference proteome</keyword>
<dbReference type="GO" id="GO:0008705">
    <property type="term" value="F:methionine synthase activity"/>
    <property type="evidence" value="ECO:0007669"/>
    <property type="project" value="TreeGrafter"/>
</dbReference>
<dbReference type="Pfam" id="PF02310">
    <property type="entry name" value="B12-binding"/>
    <property type="match status" value="1"/>
</dbReference>
<dbReference type="Gene3D" id="1.10.1240.10">
    <property type="entry name" value="Methionine synthase domain"/>
    <property type="match status" value="1"/>
</dbReference>
<evidence type="ECO:0000259" key="3">
    <source>
        <dbReference type="PROSITE" id="PS51332"/>
    </source>
</evidence>
<feature type="domain" description="B12-binding" evidence="3">
    <location>
        <begin position="107"/>
        <end position="232"/>
    </location>
</feature>
<dbReference type="InterPro" id="IPR050554">
    <property type="entry name" value="Met_Synthase/Corrinoid"/>
</dbReference>
<dbReference type="AlphaFoldDB" id="A0A9W6PAM0"/>
<dbReference type="PANTHER" id="PTHR45833">
    <property type="entry name" value="METHIONINE SYNTHASE"/>
    <property type="match status" value="1"/>
</dbReference>
<dbReference type="EMBL" id="BSQG01000011">
    <property type="protein sequence ID" value="GLU50079.1"/>
    <property type="molecule type" value="Genomic_DNA"/>
</dbReference>
<gene>
    <name evidence="4" type="ORF">Nans01_44300</name>
</gene>
<dbReference type="GO" id="GO:0046872">
    <property type="term" value="F:metal ion binding"/>
    <property type="evidence" value="ECO:0007669"/>
    <property type="project" value="UniProtKB-KW"/>
</dbReference>
<keyword evidence="2" id="KW-0170">Cobalt</keyword>
<protein>
    <submittedName>
        <fullName evidence="4">Cobalamin-binding protein</fullName>
    </submittedName>
</protein>
<dbReference type="GO" id="GO:0050667">
    <property type="term" value="P:homocysteine metabolic process"/>
    <property type="evidence" value="ECO:0007669"/>
    <property type="project" value="TreeGrafter"/>
</dbReference>
<comment type="caution">
    <text evidence="4">The sequence shown here is derived from an EMBL/GenBank/DDBJ whole genome shotgun (WGS) entry which is preliminary data.</text>
</comment>
<dbReference type="InterPro" id="IPR036724">
    <property type="entry name" value="Cobalamin-bd_sf"/>
</dbReference>
<dbReference type="GO" id="GO:0005829">
    <property type="term" value="C:cytosol"/>
    <property type="evidence" value="ECO:0007669"/>
    <property type="project" value="TreeGrafter"/>
</dbReference>
<reference evidence="4" key="1">
    <citation type="submission" date="2023-02" db="EMBL/GenBank/DDBJ databases">
        <title>Nocardiopsis ansamitocini NBRC 112285.</title>
        <authorList>
            <person name="Ichikawa N."/>
            <person name="Sato H."/>
            <person name="Tonouchi N."/>
        </authorList>
    </citation>
    <scope>NUCLEOTIDE SEQUENCE</scope>
    <source>
        <strain evidence="4">NBRC 112285</strain>
    </source>
</reference>
<evidence type="ECO:0000256" key="1">
    <source>
        <dbReference type="ARBA" id="ARBA00022723"/>
    </source>
</evidence>
<name>A0A9W6PAM0_9ACTN</name>